<dbReference type="RefSeq" id="WP_176975435.1">
    <property type="nucleotide sequence ID" value="NZ_JABZEO010000003.1"/>
</dbReference>
<evidence type="ECO:0000256" key="4">
    <source>
        <dbReference type="ARBA" id="ARBA00022692"/>
    </source>
</evidence>
<evidence type="ECO:0000256" key="7">
    <source>
        <dbReference type="SAM" id="Phobius"/>
    </source>
</evidence>
<dbReference type="EMBL" id="JABZEO010000003">
    <property type="protein sequence ID" value="NVZ08649.1"/>
    <property type="molecule type" value="Genomic_DNA"/>
</dbReference>
<dbReference type="InterPro" id="IPR012809">
    <property type="entry name" value="ECF_CbiQ"/>
</dbReference>
<dbReference type="GO" id="GO:0006824">
    <property type="term" value="P:cobalt ion transport"/>
    <property type="evidence" value="ECO:0007669"/>
    <property type="project" value="InterPro"/>
</dbReference>
<evidence type="ECO:0000256" key="5">
    <source>
        <dbReference type="ARBA" id="ARBA00022989"/>
    </source>
</evidence>
<evidence type="ECO:0000256" key="1">
    <source>
        <dbReference type="ARBA" id="ARBA00004651"/>
    </source>
</evidence>
<evidence type="ECO:0000313" key="9">
    <source>
        <dbReference type="Proteomes" id="UP000592294"/>
    </source>
</evidence>
<comment type="caution">
    <text evidence="8">The sequence shown here is derived from an EMBL/GenBank/DDBJ whole genome shotgun (WGS) entry which is preliminary data.</text>
</comment>
<feature type="transmembrane region" description="Helical" evidence="7">
    <location>
        <begin position="106"/>
        <end position="125"/>
    </location>
</feature>
<comment type="similarity">
    <text evidence="2">Belongs to the CbiQ family.</text>
</comment>
<evidence type="ECO:0000256" key="3">
    <source>
        <dbReference type="ARBA" id="ARBA00022475"/>
    </source>
</evidence>
<reference evidence="8 9" key="1">
    <citation type="submission" date="2020-06" db="EMBL/GenBank/DDBJ databases">
        <title>Whole-genome sequence of Allochromatium humboldtianum DSM 21881, type strain.</title>
        <authorList>
            <person name="Kyndt J.A."/>
            <person name="Meyer T.E."/>
        </authorList>
    </citation>
    <scope>NUCLEOTIDE SEQUENCE [LARGE SCALE GENOMIC DNA]</scope>
    <source>
        <strain evidence="8 9">DSM 21881</strain>
    </source>
</reference>
<accession>A0A850R1Z5</accession>
<keyword evidence="5 7" id="KW-1133">Transmembrane helix</keyword>
<gene>
    <name evidence="8" type="primary">cbiQ</name>
    <name evidence="8" type="ORF">HW932_05170</name>
</gene>
<feature type="transmembrane region" description="Helical" evidence="7">
    <location>
        <begin position="43"/>
        <end position="61"/>
    </location>
</feature>
<comment type="subcellular location">
    <subcellularLocation>
        <location evidence="1">Cell membrane</location>
        <topology evidence="1">Multi-pass membrane protein</topology>
    </subcellularLocation>
</comment>
<dbReference type="InterPro" id="IPR051611">
    <property type="entry name" value="ECF_transporter_component"/>
</dbReference>
<dbReference type="Proteomes" id="UP000592294">
    <property type="component" value="Unassembled WGS sequence"/>
</dbReference>
<dbReference type="PANTHER" id="PTHR34857:SF2">
    <property type="entry name" value="SLL0384 PROTEIN"/>
    <property type="match status" value="1"/>
</dbReference>
<dbReference type="GO" id="GO:0043190">
    <property type="term" value="C:ATP-binding cassette (ABC) transporter complex"/>
    <property type="evidence" value="ECO:0007669"/>
    <property type="project" value="InterPro"/>
</dbReference>
<dbReference type="AlphaFoldDB" id="A0A850R1Z5"/>
<keyword evidence="9" id="KW-1185">Reference proteome</keyword>
<dbReference type="Pfam" id="PF02361">
    <property type="entry name" value="CbiQ"/>
    <property type="match status" value="1"/>
</dbReference>
<evidence type="ECO:0000313" key="8">
    <source>
        <dbReference type="EMBL" id="NVZ08649.1"/>
    </source>
</evidence>
<sequence>MTATPIPHLAGSGWIVARDPRLRVGAALAFALITVGLDHPGSTAAALGLALGLALAAGLKTRDLARRLLALEGFMLILVLTLPFTTPGASWFELGSLSASTAGRDLALMILLKANAVVLALMALVGTLEPVALGQALGRLGVPDKLTHLLLMTIRQIHLIHAEFVRLRQAMRARAFVPRTDRHTWRAYGWLMGMLLVRSLARAERLMDAMRCRGFRGRLYRLDTPHWQPGDTLAALGLMTLLGALAWLDHGLGLPGV</sequence>
<proteinExistence type="inferred from homology"/>
<evidence type="ECO:0000256" key="2">
    <source>
        <dbReference type="ARBA" id="ARBA00008564"/>
    </source>
</evidence>
<protein>
    <submittedName>
        <fullName evidence="8">Cobalt ECF transporter T component CbiQ</fullName>
    </submittedName>
</protein>
<organism evidence="8 9">
    <name type="scientific">Allochromatium humboldtianum</name>
    <dbReference type="NCBI Taxonomy" id="504901"/>
    <lineage>
        <taxon>Bacteria</taxon>
        <taxon>Pseudomonadati</taxon>
        <taxon>Pseudomonadota</taxon>
        <taxon>Gammaproteobacteria</taxon>
        <taxon>Chromatiales</taxon>
        <taxon>Chromatiaceae</taxon>
        <taxon>Allochromatium</taxon>
    </lineage>
</organism>
<keyword evidence="4 7" id="KW-0812">Transmembrane</keyword>
<feature type="transmembrane region" description="Helical" evidence="7">
    <location>
        <begin position="68"/>
        <end position="86"/>
    </location>
</feature>
<dbReference type="CDD" id="cd16914">
    <property type="entry name" value="EcfT"/>
    <property type="match status" value="1"/>
</dbReference>
<evidence type="ECO:0000256" key="6">
    <source>
        <dbReference type="ARBA" id="ARBA00023136"/>
    </source>
</evidence>
<keyword evidence="6 7" id="KW-0472">Membrane</keyword>
<name>A0A850R1Z5_9GAMM</name>
<dbReference type="PANTHER" id="PTHR34857">
    <property type="entry name" value="SLL0384 PROTEIN"/>
    <property type="match status" value="1"/>
</dbReference>
<keyword evidence="3" id="KW-1003">Cell membrane</keyword>
<dbReference type="InterPro" id="IPR003339">
    <property type="entry name" value="ABC/ECF_trnsptr_transmembrane"/>
</dbReference>
<dbReference type="NCBIfam" id="TIGR02454">
    <property type="entry name" value="ECF_T_CbiQ"/>
    <property type="match status" value="1"/>
</dbReference>